<evidence type="ECO:0000313" key="2">
    <source>
        <dbReference type="Proteomes" id="UP001054252"/>
    </source>
</evidence>
<dbReference type="EMBL" id="BPVZ01000024">
    <property type="protein sequence ID" value="GKV05673.1"/>
    <property type="molecule type" value="Genomic_DNA"/>
</dbReference>
<accession>A0AAV5J2J1</accession>
<comment type="caution">
    <text evidence="1">The sequence shown here is derived from an EMBL/GenBank/DDBJ whole genome shotgun (WGS) entry which is preliminary data.</text>
</comment>
<organism evidence="1 2">
    <name type="scientific">Rubroshorea leprosula</name>
    <dbReference type="NCBI Taxonomy" id="152421"/>
    <lineage>
        <taxon>Eukaryota</taxon>
        <taxon>Viridiplantae</taxon>
        <taxon>Streptophyta</taxon>
        <taxon>Embryophyta</taxon>
        <taxon>Tracheophyta</taxon>
        <taxon>Spermatophyta</taxon>
        <taxon>Magnoliopsida</taxon>
        <taxon>eudicotyledons</taxon>
        <taxon>Gunneridae</taxon>
        <taxon>Pentapetalae</taxon>
        <taxon>rosids</taxon>
        <taxon>malvids</taxon>
        <taxon>Malvales</taxon>
        <taxon>Dipterocarpaceae</taxon>
        <taxon>Rubroshorea</taxon>
    </lineage>
</organism>
<evidence type="ECO:0000313" key="1">
    <source>
        <dbReference type="EMBL" id="GKV05673.1"/>
    </source>
</evidence>
<keyword evidence="2" id="KW-1185">Reference proteome</keyword>
<dbReference type="AlphaFoldDB" id="A0AAV5J2J1"/>
<proteinExistence type="predicted"/>
<name>A0AAV5J2J1_9ROSI</name>
<dbReference type="Proteomes" id="UP001054252">
    <property type="component" value="Unassembled WGS sequence"/>
</dbReference>
<reference evidence="1 2" key="1">
    <citation type="journal article" date="2021" name="Commun. Biol.">
        <title>The genome of Shorea leprosula (Dipterocarpaceae) highlights the ecological relevance of drought in aseasonal tropical rainforests.</title>
        <authorList>
            <person name="Ng K.K.S."/>
            <person name="Kobayashi M.J."/>
            <person name="Fawcett J.A."/>
            <person name="Hatakeyama M."/>
            <person name="Paape T."/>
            <person name="Ng C.H."/>
            <person name="Ang C.C."/>
            <person name="Tnah L.H."/>
            <person name="Lee C.T."/>
            <person name="Nishiyama T."/>
            <person name="Sese J."/>
            <person name="O'Brien M.J."/>
            <person name="Copetti D."/>
            <person name="Mohd Noor M.I."/>
            <person name="Ong R.C."/>
            <person name="Putra M."/>
            <person name="Sireger I.Z."/>
            <person name="Indrioko S."/>
            <person name="Kosugi Y."/>
            <person name="Izuno A."/>
            <person name="Isagi Y."/>
            <person name="Lee S.L."/>
            <person name="Shimizu K.K."/>
        </authorList>
    </citation>
    <scope>NUCLEOTIDE SEQUENCE [LARGE SCALE GENOMIC DNA]</scope>
    <source>
        <strain evidence="1">214</strain>
    </source>
</reference>
<gene>
    <name evidence="1" type="ORF">SLEP1_g17659</name>
</gene>
<sequence>MQFWKWEQSGKHVAGYESEYEKRKKDGIFGFSGSGSSGKTGFRAGRRNLGKKVMKKREMRFRM</sequence>
<protein>
    <submittedName>
        <fullName evidence="1">Uncharacterized protein</fullName>
    </submittedName>
</protein>